<reference evidence="2 3" key="1">
    <citation type="journal article" date="2023" name="Microbiol. Spectr.">
        <title>Symbiosis of Carpenter Bees with Uncharacterized Lactic Acid Bacteria Showing NAD Auxotrophy.</title>
        <authorList>
            <person name="Kawasaki S."/>
            <person name="Ozawa K."/>
            <person name="Mori T."/>
            <person name="Yamamoto A."/>
            <person name="Ito M."/>
            <person name="Ohkuma M."/>
            <person name="Sakamoto M."/>
            <person name="Matsutani M."/>
        </authorList>
    </citation>
    <scope>NUCLEOTIDE SEQUENCE [LARGE SCALE GENOMIC DNA]</scope>
    <source>
        <strain evidence="2 3">XA3</strain>
    </source>
</reference>
<dbReference type="InterPro" id="IPR036388">
    <property type="entry name" value="WH-like_DNA-bd_sf"/>
</dbReference>
<keyword evidence="3" id="KW-1185">Reference proteome</keyword>
<dbReference type="InterPro" id="IPR011434">
    <property type="entry name" value="Ltp-like_HTH"/>
</dbReference>
<sequence length="106" mass="12152">MKHLNVKWNKMALKQAKSYAKDMICSKKVLRDRLTQSVSDGGSAYTAAQAQFAVKNLKVNWNKNALEEAKSLKRQGNSRSFIEQALKKSEYSYEKSEIDYAMKNLK</sequence>
<dbReference type="Pfam" id="PF07553">
    <property type="entry name" value="Lipoprotein_Ltp"/>
    <property type="match status" value="1"/>
</dbReference>
<dbReference type="EMBL" id="AP026802">
    <property type="protein sequence ID" value="BDR58940.1"/>
    <property type="molecule type" value="Genomic_DNA"/>
</dbReference>
<accession>A0AAU9D9B1</accession>
<dbReference type="Proteomes" id="UP001321861">
    <property type="component" value="Chromosome"/>
</dbReference>
<protein>
    <recommendedName>
        <fullName evidence="1">Putative host cell surface-exposed lipoprotein Ltp-like HTH region domain-containing protein</fullName>
    </recommendedName>
</protein>
<dbReference type="AlphaFoldDB" id="A0AAU9D9B1"/>
<feature type="domain" description="Putative host cell surface-exposed lipoprotein Ltp-like HTH region" evidence="1">
    <location>
        <begin position="7"/>
        <end position="57"/>
    </location>
</feature>
<evidence type="ECO:0000313" key="3">
    <source>
        <dbReference type="Proteomes" id="UP001321861"/>
    </source>
</evidence>
<evidence type="ECO:0000259" key="1">
    <source>
        <dbReference type="Pfam" id="PF07553"/>
    </source>
</evidence>
<evidence type="ECO:0000313" key="2">
    <source>
        <dbReference type="EMBL" id="BDR58940.1"/>
    </source>
</evidence>
<organism evidence="2 3">
    <name type="scientific">Xylocopilactobacillus apicola</name>
    <dbReference type="NCBI Taxonomy" id="2932184"/>
    <lineage>
        <taxon>Bacteria</taxon>
        <taxon>Bacillati</taxon>
        <taxon>Bacillota</taxon>
        <taxon>Bacilli</taxon>
        <taxon>Lactobacillales</taxon>
        <taxon>Lactobacillaceae</taxon>
        <taxon>Xylocopilactobacillus</taxon>
    </lineage>
</organism>
<gene>
    <name evidence="2" type="ORF">XA3_13810</name>
</gene>
<dbReference type="KEGG" id="xap:XA3_13810"/>
<name>A0AAU9D9B1_9LACO</name>
<dbReference type="Gene3D" id="1.10.10.10">
    <property type="entry name" value="Winged helix-like DNA-binding domain superfamily/Winged helix DNA-binding domain"/>
    <property type="match status" value="2"/>
</dbReference>
<proteinExistence type="predicted"/>